<dbReference type="PANTHER" id="PTHR43004">
    <property type="entry name" value="TRK SYSTEM POTASSIUM UPTAKE PROTEIN"/>
    <property type="match status" value="1"/>
</dbReference>
<dbReference type="Pfam" id="PF01494">
    <property type="entry name" value="FAD_binding_3"/>
    <property type="match status" value="1"/>
</dbReference>
<gene>
    <name evidence="5" type="ORF">HNP84_008485</name>
</gene>
<dbReference type="Gene3D" id="3.30.70.2450">
    <property type="match status" value="1"/>
</dbReference>
<dbReference type="Gene3D" id="3.40.30.120">
    <property type="match status" value="1"/>
</dbReference>
<dbReference type="PANTHER" id="PTHR43004:SF19">
    <property type="entry name" value="BINDING MONOOXYGENASE, PUTATIVE (JCVI)-RELATED"/>
    <property type="match status" value="1"/>
</dbReference>
<dbReference type="AlphaFoldDB" id="A0A840PNT9"/>
<protein>
    <submittedName>
        <fullName evidence="5">2-polyprenyl-6-methoxyphenol hydroxylase-like FAD-dependent oxidoreductase</fullName>
    </submittedName>
</protein>
<evidence type="ECO:0000313" key="6">
    <source>
        <dbReference type="Proteomes" id="UP000578449"/>
    </source>
</evidence>
<evidence type="ECO:0000256" key="3">
    <source>
        <dbReference type="ARBA" id="ARBA00022827"/>
    </source>
</evidence>
<dbReference type="GO" id="GO:0016709">
    <property type="term" value="F:oxidoreductase activity, acting on paired donors, with incorporation or reduction of molecular oxygen, NAD(P)H as one donor, and incorporation of one atom of oxygen"/>
    <property type="evidence" value="ECO:0007669"/>
    <property type="project" value="UniProtKB-ARBA"/>
</dbReference>
<keyword evidence="2" id="KW-0285">Flavoprotein</keyword>
<sequence length="530" mass="57157">MTDVLVVGAGPTGLTMAAELRRHGLTPRLIDRAPAPATTSRALVVQPRTLEIFDDMGVAGDALERGRVVDGFTGVFPGREPVRLRFGVDVSNSDELDTAYPQPLMLSQDHTEALLAEHLERLEVTIERGVALEAYREVGDGVVATLRHAGGRVEEAGARWIIGCDGAHSAVREGAGIPFDGVTYHDEFIMADARLEWELPDGQLYVFPGNGILAAWSMPGARRFRVFGNVPPGEGDPSLADFQRLLDERLPVPAKIVEASWVSRYRLHRRGVPRYRAGHAFLAGDAAHIHSPVGAQGMNTGIQDAYNLAWKLALVAAGATEDLLDTYDAERHPVGAALLRTTDRAFGVVLSESHLAHLVRGHVAPHLMPALLNRPRFQKLVLGVISQLKIGYPKSPLSRESGRWDGGPRPGARAWDGPVRADGVQRLHEALRGPRHVALIFAADSPAEPLLRSAKELENRYGSRLAARVVRVIGKGGAGGLADPDGVLHRRYDAEAGTVYVVRPDGHVGYRGRDLEGAEADLAARLAGVA</sequence>
<keyword evidence="6" id="KW-1185">Reference proteome</keyword>
<dbReference type="InterPro" id="IPR002938">
    <property type="entry name" value="FAD-bd"/>
</dbReference>
<keyword evidence="3" id="KW-0274">FAD</keyword>
<organism evidence="5 6">
    <name type="scientific">Thermocatellispora tengchongensis</name>
    <dbReference type="NCBI Taxonomy" id="1073253"/>
    <lineage>
        <taxon>Bacteria</taxon>
        <taxon>Bacillati</taxon>
        <taxon>Actinomycetota</taxon>
        <taxon>Actinomycetes</taxon>
        <taxon>Streptosporangiales</taxon>
        <taxon>Streptosporangiaceae</taxon>
        <taxon>Thermocatellispora</taxon>
    </lineage>
</organism>
<proteinExistence type="predicted"/>
<dbReference type="PRINTS" id="PR00420">
    <property type="entry name" value="RNGMNOXGNASE"/>
</dbReference>
<dbReference type="InterPro" id="IPR050641">
    <property type="entry name" value="RIFMO-like"/>
</dbReference>
<dbReference type="SUPFAM" id="SSF51905">
    <property type="entry name" value="FAD/NAD(P)-binding domain"/>
    <property type="match status" value="1"/>
</dbReference>
<comment type="cofactor">
    <cofactor evidence="1">
        <name>FAD</name>
        <dbReference type="ChEBI" id="CHEBI:57692"/>
    </cofactor>
</comment>
<feature type="domain" description="FAD-binding" evidence="4">
    <location>
        <begin position="2"/>
        <end position="341"/>
    </location>
</feature>
<dbReference type="RefSeq" id="WP_185055591.1">
    <property type="nucleotide sequence ID" value="NZ_BAABIX010000033.1"/>
</dbReference>
<dbReference type="Gene3D" id="3.50.50.60">
    <property type="entry name" value="FAD/NAD(P)-binding domain"/>
    <property type="match status" value="1"/>
</dbReference>
<evidence type="ECO:0000259" key="4">
    <source>
        <dbReference type="Pfam" id="PF01494"/>
    </source>
</evidence>
<dbReference type="EMBL" id="JACHGN010000025">
    <property type="protein sequence ID" value="MBB5138727.1"/>
    <property type="molecule type" value="Genomic_DNA"/>
</dbReference>
<evidence type="ECO:0000313" key="5">
    <source>
        <dbReference type="EMBL" id="MBB5138727.1"/>
    </source>
</evidence>
<accession>A0A840PNT9</accession>
<evidence type="ECO:0000256" key="2">
    <source>
        <dbReference type="ARBA" id="ARBA00022630"/>
    </source>
</evidence>
<evidence type="ECO:0000256" key="1">
    <source>
        <dbReference type="ARBA" id="ARBA00001974"/>
    </source>
</evidence>
<name>A0A840PNT9_9ACTN</name>
<comment type="caution">
    <text evidence="5">The sequence shown here is derived from an EMBL/GenBank/DDBJ whole genome shotgun (WGS) entry which is preliminary data.</text>
</comment>
<dbReference type="Proteomes" id="UP000578449">
    <property type="component" value="Unassembled WGS sequence"/>
</dbReference>
<dbReference type="InterPro" id="IPR036188">
    <property type="entry name" value="FAD/NAD-bd_sf"/>
</dbReference>
<dbReference type="GO" id="GO:0071949">
    <property type="term" value="F:FAD binding"/>
    <property type="evidence" value="ECO:0007669"/>
    <property type="project" value="InterPro"/>
</dbReference>
<reference evidence="5 6" key="1">
    <citation type="submission" date="2020-08" db="EMBL/GenBank/DDBJ databases">
        <title>Genomic Encyclopedia of Type Strains, Phase IV (KMG-IV): sequencing the most valuable type-strain genomes for metagenomic binning, comparative biology and taxonomic classification.</title>
        <authorList>
            <person name="Goeker M."/>
        </authorList>
    </citation>
    <scope>NUCLEOTIDE SEQUENCE [LARGE SCALE GENOMIC DNA]</scope>
    <source>
        <strain evidence="5 6">DSM 45615</strain>
    </source>
</reference>